<gene>
    <name evidence="3" type="ORF">DKT69_36100</name>
</gene>
<evidence type="ECO:0000256" key="1">
    <source>
        <dbReference type="SAM" id="Phobius"/>
    </source>
</evidence>
<feature type="transmembrane region" description="Helical" evidence="1">
    <location>
        <begin position="6"/>
        <end position="27"/>
    </location>
</feature>
<dbReference type="PANTHER" id="PTHR46663:SF2">
    <property type="entry name" value="GGDEF DOMAIN-CONTAINING PROTEIN"/>
    <property type="match status" value="1"/>
</dbReference>
<dbReference type="Proteomes" id="UP000246050">
    <property type="component" value="Unassembled WGS sequence"/>
</dbReference>
<dbReference type="PROSITE" id="PS50887">
    <property type="entry name" value="GGDEF"/>
    <property type="match status" value="1"/>
</dbReference>
<name>A0A317CXD4_9ACTN</name>
<dbReference type="NCBIfam" id="TIGR00254">
    <property type="entry name" value="GGDEF"/>
    <property type="match status" value="1"/>
</dbReference>
<proteinExistence type="predicted"/>
<keyword evidence="1" id="KW-0472">Membrane</keyword>
<organism evidence="3 4">
    <name type="scientific">Micromonospora sicca</name>
    <dbReference type="NCBI Taxonomy" id="2202420"/>
    <lineage>
        <taxon>Bacteria</taxon>
        <taxon>Bacillati</taxon>
        <taxon>Actinomycetota</taxon>
        <taxon>Actinomycetes</taxon>
        <taxon>Micromonosporales</taxon>
        <taxon>Micromonosporaceae</taxon>
        <taxon>Micromonospora</taxon>
    </lineage>
</organism>
<dbReference type="Gene3D" id="3.30.70.270">
    <property type="match status" value="1"/>
</dbReference>
<keyword evidence="1" id="KW-1133">Transmembrane helix</keyword>
<comment type="caution">
    <text evidence="3">The sequence shown here is derived from an EMBL/GenBank/DDBJ whole genome shotgun (WGS) entry which is preliminary data.</text>
</comment>
<protein>
    <submittedName>
        <fullName evidence="3">GGDEF domain-containing protein</fullName>
    </submittedName>
</protein>
<evidence type="ECO:0000313" key="3">
    <source>
        <dbReference type="EMBL" id="PWR06804.1"/>
    </source>
</evidence>
<dbReference type="OrthoDB" id="23692at2"/>
<dbReference type="CDD" id="cd01949">
    <property type="entry name" value="GGDEF"/>
    <property type="match status" value="1"/>
</dbReference>
<dbReference type="AlphaFoldDB" id="A0A317CXD4"/>
<dbReference type="Pfam" id="PF00990">
    <property type="entry name" value="GGDEF"/>
    <property type="match status" value="1"/>
</dbReference>
<keyword evidence="1" id="KW-0812">Transmembrane</keyword>
<dbReference type="EMBL" id="QGKS01000497">
    <property type="protein sequence ID" value="PWR06804.1"/>
    <property type="molecule type" value="Genomic_DNA"/>
</dbReference>
<reference evidence="3 4" key="1">
    <citation type="submission" date="2018-05" db="EMBL/GenBank/DDBJ databases">
        <title>Micromonosporas from Atacama Desert.</title>
        <authorList>
            <person name="Carro L."/>
            <person name="Golinska P."/>
            <person name="Klenk H.-P."/>
            <person name="Goodfellow M."/>
        </authorList>
    </citation>
    <scope>NUCLEOTIDE SEQUENCE [LARGE SCALE GENOMIC DNA]</scope>
    <source>
        <strain evidence="3 4">4G51</strain>
    </source>
</reference>
<dbReference type="SUPFAM" id="SSF55073">
    <property type="entry name" value="Nucleotide cyclase"/>
    <property type="match status" value="1"/>
</dbReference>
<dbReference type="InterPro" id="IPR029787">
    <property type="entry name" value="Nucleotide_cyclase"/>
</dbReference>
<accession>A0A317CXD4</accession>
<dbReference type="RefSeq" id="WP_109805838.1">
    <property type="nucleotide sequence ID" value="NZ_QGKS01000497.1"/>
</dbReference>
<dbReference type="InterPro" id="IPR052163">
    <property type="entry name" value="DGC-Regulatory_Protein"/>
</dbReference>
<dbReference type="PANTHER" id="PTHR46663">
    <property type="entry name" value="DIGUANYLATE CYCLASE DGCT-RELATED"/>
    <property type="match status" value="1"/>
</dbReference>
<dbReference type="InterPro" id="IPR043128">
    <property type="entry name" value="Rev_trsase/Diguanyl_cyclase"/>
</dbReference>
<evidence type="ECO:0000313" key="4">
    <source>
        <dbReference type="Proteomes" id="UP000246050"/>
    </source>
</evidence>
<evidence type="ECO:0000259" key="2">
    <source>
        <dbReference type="PROSITE" id="PS50887"/>
    </source>
</evidence>
<dbReference type="InterPro" id="IPR000160">
    <property type="entry name" value="GGDEF_dom"/>
</dbReference>
<dbReference type="SMART" id="SM00267">
    <property type="entry name" value="GGDEF"/>
    <property type="match status" value="1"/>
</dbReference>
<sequence>MSPILHTIVTTVGGILAGLALAGALLWRQHHALEAARHDATHDEITGLPNRRLLLTRLRAALNHHGSFGLVLLDLDRFKTVNDTFGHDTGNVLLAQVGRLLAGLDAPVEVAARLSGDEFALLVRGDRDDVAAAAQAAWSSIGGAPLRLTDGNTIEVGASVGYTLLRLGISPRQVLAEADQAMYQAKRLGLGVWGHSPFTGAPDYGRSRDRHHQH</sequence>
<feature type="domain" description="GGDEF" evidence="2">
    <location>
        <begin position="66"/>
        <end position="198"/>
    </location>
</feature>